<dbReference type="InterPro" id="IPR043128">
    <property type="entry name" value="Rev_trsase/Diguanyl_cyclase"/>
</dbReference>
<dbReference type="CDD" id="cd06225">
    <property type="entry name" value="HAMP"/>
    <property type="match status" value="1"/>
</dbReference>
<dbReference type="CDD" id="cd01948">
    <property type="entry name" value="EAL"/>
    <property type="match status" value="1"/>
</dbReference>
<accession>A0A1I5T9X1</accession>
<dbReference type="SMART" id="SM00052">
    <property type="entry name" value="EAL"/>
    <property type="match status" value="1"/>
</dbReference>
<keyword evidence="13" id="KW-1185">Reference proteome</keyword>
<feature type="domain" description="GGDEF" evidence="9">
    <location>
        <begin position="524"/>
        <end position="657"/>
    </location>
</feature>
<dbReference type="CDD" id="cd00130">
    <property type="entry name" value="PAS"/>
    <property type="match status" value="1"/>
</dbReference>
<dbReference type="InterPro" id="IPR000700">
    <property type="entry name" value="PAS-assoc_C"/>
</dbReference>
<dbReference type="EMBL" id="BJWI01000077">
    <property type="protein sequence ID" value="GEM02905.1"/>
    <property type="molecule type" value="Genomic_DNA"/>
</dbReference>
<dbReference type="InterPro" id="IPR001633">
    <property type="entry name" value="EAL_dom"/>
</dbReference>
<gene>
    <name evidence="10" type="ORF">HHA03_24370</name>
    <name evidence="11" type="ORF">SAMN05421839_1693</name>
</gene>
<keyword evidence="4" id="KW-0812">Transmembrane</keyword>
<feature type="domain" description="PAS" evidence="5">
    <location>
        <begin position="366"/>
        <end position="414"/>
    </location>
</feature>
<feature type="transmembrane region" description="Helical" evidence="4">
    <location>
        <begin position="273"/>
        <end position="301"/>
    </location>
</feature>
<dbReference type="STRING" id="306540.SAMN05421839_1693"/>
<evidence type="ECO:0000256" key="3">
    <source>
        <dbReference type="ARBA" id="ARBA00023136"/>
    </source>
</evidence>
<name>A0A1I5T9X1_9BACI</name>
<dbReference type="InterPro" id="IPR035965">
    <property type="entry name" value="PAS-like_dom_sf"/>
</dbReference>
<dbReference type="InterPro" id="IPR000014">
    <property type="entry name" value="PAS"/>
</dbReference>
<dbReference type="Pfam" id="PF00990">
    <property type="entry name" value="GGDEF"/>
    <property type="match status" value="1"/>
</dbReference>
<dbReference type="Gene3D" id="3.30.450.20">
    <property type="entry name" value="PAS domain"/>
    <property type="match status" value="1"/>
</dbReference>
<evidence type="ECO:0000313" key="11">
    <source>
        <dbReference type="EMBL" id="SFP79631.1"/>
    </source>
</evidence>
<dbReference type="InterPro" id="IPR035919">
    <property type="entry name" value="EAL_sf"/>
</dbReference>
<sequence>MKLPVSYWQKNYLIKAAFFNITIILGFFVLFSYAATFTIERFTVNYYDEMMYSANQRFSQQFDHILMELDELTFHAGNQVKLQNNDQSIKHQALKELINYSPMVDYGFITDQDHVIQASVFFGTVSTSDYQLQTISFVDEPLLQKAQTIKKENLLELLIPIKDEQLHLFIDLSADNTLQDFFHSLSFSESFYIGIFNDADELIYNYDLLVDSDEKSLDNFYKNRNNFSLLSSSDNNVSVFHHEDSHFMIATQQLSRDGWTLALFVPKTFAEQFILSIFNTLLPILIVLGILFLIIMLYAYYRSQKPYQALIEAIDELSEGDYTHRIRYTNNNTRIGTINHKFNQMAHELEKTRLAIKKNKQQLASQKDFLYQIINVSPMMIYTMNADGIYTLVNDQYAQLFGYTAKSMLGRHALNATRDTIATHYHLKLHQSILLSQEPNTYEDKQLLLDGSTRWYRIMKQPIDSIEGKGKEILMVATDITEIKQNQALIEHQANHDELTGIGNRKYFKTVADEAIKQADQDNEGFAVMFLDLDRFKYVNDTFGHDAGDKLLIDVANRIKAVIKDSDFVFRFGGDEFIVLTHVTEDRKKVTELALSIIHTLTKPYTFNDHNFIVTASIGISLYPKHSQSLNELTKYADLSMYQAKQQGKNTYRFYTPALETEVSHQIQLETDLFQALERNELYVVYQPIVDTQTKEIHAVEALLRWQHNKLGAIAPNVFIPIAETNGIMQQFSEFLLRESTEIISTYNKHHASSIKLHINLTEKECCDEKTLITIRQQFDKSNLTLDHLVIELNENFTRSKCIHLKDKLESYQQTGIQVALDSFGDHFLSLRQLKILPFNLIKISQGTLHNALSDKKGIADYHRLVTLAKELHLIIVQEGVETAQEVALIESVGLDAYQGFLISQPLTKQQFEQDY</sequence>
<dbReference type="EMBL" id="FOXC01000069">
    <property type="protein sequence ID" value="SFP79631.1"/>
    <property type="molecule type" value="Genomic_DNA"/>
</dbReference>
<dbReference type="PROSITE" id="PS50113">
    <property type="entry name" value="PAC"/>
    <property type="match status" value="1"/>
</dbReference>
<dbReference type="Pfam" id="PF00563">
    <property type="entry name" value="EAL"/>
    <property type="match status" value="1"/>
</dbReference>
<dbReference type="CDD" id="cd01949">
    <property type="entry name" value="GGDEF"/>
    <property type="match status" value="1"/>
</dbReference>
<evidence type="ECO:0000313" key="13">
    <source>
        <dbReference type="Proteomes" id="UP000321547"/>
    </source>
</evidence>
<dbReference type="SMART" id="SM00267">
    <property type="entry name" value="GGDEF"/>
    <property type="match status" value="1"/>
</dbReference>
<protein>
    <submittedName>
        <fullName evidence="11">PAS domain S-box-containing protein/diguanylate cyclase (GGDEF) domain-containing protein</fullName>
    </submittedName>
</protein>
<dbReference type="InterPro" id="IPR003660">
    <property type="entry name" value="HAMP_dom"/>
</dbReference>
<dbReference type="PANTHER" id="PTHR44757">
    <property type="entry name" value="DIGUANYLATE CYCLASE DGCP"/>
    <property type="match status" value="1"/>
</dbReference>
<dbReference type="PANTHER" id="PTHR44757:SF2">
    <property type="entry name" value="BIOFILM ARCHITECTURE MAINTENANCE PROTEIN MBAA"/>
    <property type="match status" value="1"/>
</dbReference>
<feature type="transmembrane region" description="Helical" evidence="4">
    <location>
        <begin position="12"/>
        <end position="35"/>
    </location>
</feature>
<dbReference type="InterPro" id="IPR000160">
    <property type="entry name" value="GGDEF_dom"/>
</dbReference>
<feature type="domain" description="HAMP" evidence="8">
    <location>
        <begin position="301"/>
        <end position="354"/>
    </location>
</feature>
<comment type="subcellular location">
    <subcellularLocation>
        <location evidence="1">Cell membrane</location>
    </subcellularLocation>
</comment>
<evidence type="ECO:0000313" key="10">
    <source>
        <dbReference type="EMBL" id="GEM02905.1"/>
    </source>
</evidence>
<dbReference type="SUPFAM" id="SSF158472">
    <property type="entry name" value="HAMP domain-like"/>
    <property type="match status" value="1"/>
</dbReference>
<dbReference type="GO" id="GO:0007165">
    <property type="term" value="P:signal transduction"/>
    <property type="evidence" value="ECO:0007669"/>
    <property type="project" value="InterPro"/>
</dbReference>
<reference evidence="11 12" key="1">
    <citation type="submission" date="2016-10" db="EMBL/GenBank/DDBJ databases">
        <authorList>
            <person name="de Groot N.N."/>
        </authorList>
    </citation>
    <scope>NUCLEOTIDE SEQUENCE [LARGE SCALE GENOMIC DNA]</scope>
    <source>
        <strain evidence="11 12">DSM 17073</strain>
    </source>
</reference>
<dbReference type="FunFam" id="3.30.70.270:FF:000001">
    <property type="entry name" value="Diguanylate cyclase domain protein"/>
    <property type="match status" value="1"/>
</dbReference>
<dbReference type="PROSITE" id="PS50883">
    <property type="entry name" value="EAL"/>
    <property type="match status" value="1"/>
</dbReference>
<evidence type="ECO:0000259" key="9">
    <source>
        <dbReference type="PROSITE" id="PS50887"/>
    </source>
</evidence>
<dbReference type="Proteomes" id="UP000242243">
    <property type="component" value="Unassembled WGS sequence"/>
</dbReference>
<dbReference type="Gene3D" id="6.10.340.10">
    <property type="match status" value="1"/>
</dbReference>
<dbReference type="Proteomes" id="UP000321547">
    <property type="component" value="Unassembled WGS sequence"/>
</dbReference>
<dbReference type="GO" id="GO:0005886">
    <property type="term" value="C:plasma membrane"/>
    <property type="evidence" value="ECO:0007669"/>
    <property type="project" value="UniProtKB-SubCell"/>
</dbReference>
<evidence type="ECO:0000259" key="8">
    <source>
        <dbReference type="PROSITE" id="PS50885"/>
    </source>
</evidence>
<dbReference type="PROSITE" id="PS50887">
    <property type="entry name" value="GGDEF"/>
    <property type="match status" value="1"/>
</dbReference>
<dbReference type="NCBIfam" id="TIGR00229">
    <property type="entry name" value="sensory_box"/>
    <property type="match status" value="1"/>
</dbReference>
<dbReference type="InterPro" id="IPR052155">
    <property type="entry name" value="Biofilm_reg_signaling"/>
</dbReference>
<evidence type="ECO:0000259" key="6">
    <source>
        <dbReference type="PROSITE" id="PS50113"/>
    </source>
</evidence>
<dbReference type="PROSITE" id="PS50885">
    <property type="entry name" value="HAMP"/>
    <property type="match status" value="1"/>
</dbReference>
<feature type="domain" description="EAL" evidence="7">
    <location>
        <begin position="666"/>
        <end position="916"/>
    </location>
</feature>
<dbReference type="AlphaFoldDB" id="A0A1I5T9X1"/>
<dbReference type="OrthoDB" id="9759607at2"/>
<dbReference type="Pfam" id="PF08448">
    <property type="entry name" value="PAS_4"/>
    <property type="match status" value="1"/>
</dbReference>
<dbReference type="NCBIfam" id="TIGR00254">
    <property type="entry name" value="GGDEF"/>
    <property type="match status" value="1"/>
</dbReference>
<organism evidence="11 12">
    <name type="scientific">Halolactibacillus halophilus</name>
    <dbReference type="NCBI Taxonomy" id="306540"/>
    <lineage>
        <taxon>Bacteria</taxon>
        <taxon>Bacillati</taxon>
        <taxon>Bacillota</taxon>
        <taxon>Bacilli</taxon>
        <taxon>Bacillales</taxon>
        <taxon>Bacillaceae</taxon>
        <taxon>Halolactibacillus</taxon>
    </lineage>
</organism>
<keyword evidence="3 4" id="KW-0472">Membrane</keyword>
<evidence type="ECO:0000313" key="12">
    <source>
        <dbReference type="Proteomes" id="UP000242243"/>
    </source>
</evidence>
<dbReference type="RefSeq" id="WP_089834034.1">
    <property type="nucleotide sequence ID" value="NZ_BJWI01000077.1"/>
</dbReference>
<evidence type="ECO:0000259" key="7">
    <source>
        <dbReference type="PROSITE" id="PS50883"/>
    </source>
</evidence>
<dbReference type="Gene3D" id="3.30.70.270">
    <property type="match status" value="1"/>
</dbReference>
<dbReference type="InterPro" id="IPR013656">
    <property type="entry name" value="PAS_4"/>
</dbReference>
<keyword evidence="2" id="KW-1003">Cell membrane</keyword>
<dbReference type="Gene3D" id="3.20.20.450">
    <property type="entry name" value="EAL domain"/>
    <property type="match status" value="1"/>
</dbReference>
<dbReference type="SUPFAM" id="SSF141868">
    <property type="entry name" value="EAL domain-like"/>
    <property type="match status" value="1"/>
</dbReference>
<feature type="domain" description="PAC" evidence="6">
    <location>
        <begin position="440"/>
        <end position="492"/>
    </location>
</feature>
<evidence type="ECO:0000256" key="2">
    <source>
        <dbReference type="ARBA" id="ARBA00022475"/>
    </source>
</evidence>
<reference evidence="10 13" key="2">
    <citation type="submission" date="2019-07" db="EMBL/GenBank/DDBJ databases">
        <title>Whole genome shotgun sequence of Halolactibacillus halophilus NBRC 100868.</title>
        <authorList>
            <person name="Hosoyama A."/>
            <person name="Uohara A."/>
            <person name="Ohji S."/>
            <person name="Ichikawa N."/>
        </authorList>
    </citation>
    <scope>NUCLEOTIDE SEQUENCE [LARGE SCALE GENOMIC DNA]</scope>
    <source>
        <strain evidence="10 13">NBRC 100868</strain>
    </source>
</reference>
<proteinExistence type="predicted"/>
<dbReference type="InterPro" id="IPR029787">
    <property type="entry name" value="Nucleotide_cyclase"/>
</dbReference>
<evidence type="ECO:0000256" key="1">
    <source>
        <dbReference type="ARBA" id="ARBA00004236"/>
    </source>
</evidence>
<keyword evidence="4" id="KW-1133">Transmembrane helix</keyword>
<dbReference type="SUPFAM" id="SSF55073">
    <property type="entry name" value="Nucleotide cyclase"/>
    <property type="match status" value="1"/>
</dbReference>
<dbReference type="SMART" id="SM00304">
    <property type="entry name" value="HAMP"/>
    <property type="match status" value="1"/>
</dbReference>
<dbReference type="PROSITE" id="PS50112">
    <property type="entry name" value="PAS"/>
    <property type="match status" value="1"/>
</dbReference>
<evidence type="ECO:0000256" key="4">
    <source>
        <dbReference type="SAM" id="Phobius"/>
    </source>
</evidence>
<dbReference type="SUPFAM" id="SSF55785">
    <property type="entry name" value="PYP-like sensor domain (PAS domain)"/>
    <property type="match status" value="1"/>
</dbReference>
<evidence type="ECO:0000259" key="5">
    <source>
        <dbReference type="PROSITE" id="PS50112"/>
    </source>
</evidence>